<dbReference type="SUPFAM" id="SSF56300">
    <property type="entry name" value="Metallo-dependent phosphatases"/>
    <property type="match status" value="1"/>
</dbReference>
<comment type="similarity">
    <text evidence="8">Belongs to the PPP phosphatase family.</text>
</comment>
<keyword evidence="3 8" id="KW-0378">Hydrolase</keyword>
<dbReference type="Gene3D" id="3.60.21.10">
    <property type="match status" value="1"/>
</dbReference>
<evidence type="ECO:0000256" key="1">
    <source>
        <dbReference type="ARBA" id="ARBA00001936"/>
    </source>
</evidence>
<comment type="catalytic activity">
    <reaction evidence="6">
        <text>O-phospho-L-seryl-[protein] + H2O = L-seryl-[protein] + phosphate</text>
        <dbReference type="Rhea" id="RHEA:20629"/>
        <dbReference type="Rhea" id="RHEA-COMP:9863"/>
        <dbReference type="Rhea" id="RHEA-COMP:11604"/>
        <dbReference type="ChEBI" id="CHEBI:15377"/>
        <dbReference type="ChEBI" id="CHEBI:29999"/>
        <dbReference type="ChEBI" id="CHEBI:43474"/>
        <dbReference type="ChEBI" id="CHEBI:83421"/>
        <dbReference type="EC" id="3.1.3.16"/>
    </reaction>
</comment>
<keyword evidence="4" id="KW-0904">Protein phosphatase</keyword>
<dbReference type="AlphaFoldDB" id="A0ABD1F3R0"/>
<evidence type="ECO:0000256" key="8">
    <source>
        <dbReference type="RuleBase" id="RU004273"/>
    </source>
</evidence>
<keyword evidence="2" id="KW-0479">Metal-binding</keyword>
<dbReference type="GO" id="GO:0046872">
    <property type="term" value="F:metal ion binding"/>
    <property type="evidence" value="ECO:0007669"/>
    <property type="project" value="UniProtKB-KW"/>
</dbReference>
<evidence type="ECO:0000256" key="4">
    <source>
        <dbReference type="ARBA" id="ARBA00022912"/>
    </source>
</evidence>
<keyword evidence="11" id="KW-1185">Reference proteome</keyword>
<comment type="catalytic activity">
    <reaction evidence="7 8">
        <text>O-phospho-L-threonyl-[protein] + H2O = L-threonyl-[protein] + phosphate</text>
        <dbReference type="Rhea" id="RHEA:47004"/>
        <dbReference type="Rhea" id="RHEA-COMP:11060"/>
        <dbReference type="Rhea" id="RHEA-COMP:11605"/>
        <dbReference type="ChEBI" id="CHEBI:15377"/>
        <dbReference type="ChEBI" id="CHEBI:30013"/>
        <dbReference type="ChEBI" id="CHEBI:43474"/>
        <dbReference type="ChEBI" id="CHEBI:61977"/>
        <dbReference type="EC" id="3.1.3.16"/>
    </reaction>
</comment>
<evidence type="ECO:0000256" key="3">
    <source>
        <dbReference type="ARBA" id="ARBA00022801"/>
    </source>
</evidence>
<evidence type="ECO:0000256" key="2">
    <source>
        <dbReference type="ARBA" id="ARBA00022723"/>
    </source>
</evidence>
<dbReference type="InterPro" id="IPR029052">
    <property type="entry name" value="Metallo-depent_PP-like"/>
</dbReference>
<comment type="cofactor">
    <cofactor evidence="1">
        <name>Mn(2+)</name>
        <dbReference type="ChEBI" id="CHEBI:29035"/>
    </cofactor>
</comment>
<keyword evidence="5" id="KW-0464">Manganese</keyword>
<dbReference type="SMART" id="SM00156">
    <property type="entry name" value="PP2Ac"/>
    <property type="match status" value="1"/>
</dbReference>
<accession>A0ABD1F3R0</accession>
<feature type="domain" description="Serine/threonine specific protein phosphatases" evidence="9">
    <location>
        <begin position="121"/>
        <end position="126"/>
    </location>
</feature>
<name>A0ABD1F3R0_HYPHA</name>
<evidence type="ECO:0000259" key="9">
    <source>
        <dbReference type="PROSITE" id="PS00125"/>
    </source>
</evidence>
<dbReference type="PANTHER" id="PTHR11668">
    <property type="entry name" value="SERINE/THREONINE PROTEIN PHOSPHATASE"/>
    <property type="match status" value="1"/>
</dbReference>
<proteinExistence type="inferred from homology"/>
<evidence type="ECO:0000313" key="11">
    <source>
        <dbReference type="Proteomes" id="UP001566132"/>
    </source>
</evidence>
<dbReference type="InterPro" id="IPR050341">
    <property type="entry name" value="PP1_catalytic_subunit"/>
</dbReference>
<dbReference type="InterPro" id="IPR006186">
    <property type="entry name" value="Ser/Thr-sp_prot-phosphatase"/>
</dbReference>
<evidence type="ECO:0000256" key="7">
    <source>
        <dbReference type="ARBA" id="ARBA00048336"/>
    </source>
</evidence>
<evidence type="ECO:0000256" key="6">
    <source>
        <dbReference type="ARBA" id="ARBA00047761"/>
    </source>
</evidence>
<dbReference type="FunFam" id="3.60.21.10:FF:000212">
    <property type="entry name" value="Serine/threonine-protein phosphatase"/>
    <property type="match status" value="1"/>
</dbReference>
<dbReference type="PROSITE" id="PS00125">
    <property type="entry name" value="SER_THR_PHOSPHATASE"/>
    <property type="match status" value="1"/>
</dbReference>
<evidence type="ECO:0000313" key="10">
    <source>
        <dbReference type="EMBL" id="KAL1509677.1"/>
    </source>
</evidence>
<dbReference type="EMBL" id="JBDJPC010000003">
    <property type="protein sequence ID" value="KAL1509677.1"/>
    <property type="molecule type" value="Genomic_DNA"/>
</dbReference>
<dbReference type="Pfam" id="PF16891">
    <property type="entry name" value="STPPase_N"/>
    <property type="match status" value="1"/>
</dbReference>
<comment type="caution">
    <text evidence="10">The sequence shown here is derived from an EMBL/GenBank/DDBJ whole genome shotgun (WGS) entry which is preliminary data.</text>
</comment>
<dbReference type="GO" id="GO:0004722">
    <property type="term" value="F:protein serine/threonine phosphatase activity"/>
    <property type="evidence" value="ECO:0007669"/>
    <property type="project" value="UniProtKB-EC"/>
</dbReference>
<dbReference type="PRINTS" id="PR00114">
    <property type="entry name" value="STPHPHTASE"/>
</dbReference>
<dbReference type="PANTHER" id="PTHR11668:SF510">
    <property type="entry name" value="SERINE_THREONINE-PROTEIN PHOSPHATASE"/>
    <property type="match status" value="1"/>
</dbReference>
<dbReference type="InterPro" id="IPR031675">
    <property type="entry name" value="STPPase_N"/>
</dbReference>
<gene>
    <name evidence="10" type="ORF">ABEB36_004382</name>
</gene>
<dbReference type="Proteomes" id="UP001566132">
    <property type="component" value="Unassembled WGS sequence"/>
</dbReference>
<dbReference type="InterPro" id="IPR004843">
    <property type="entry name" value="Calcineurin-like_PHP"/>
</dbReference>
<sequence>MANVKLDVDNIIKKLTANVGETKKLKPINIPEADIKALCQKAMQIFMTQPMLLELEAPIKVGGDIHGQFGDLLKLFQFGGFPPVANYLFLGDYVDRGKQSIETMCLLLAYKIKYPENFFLLRGNHEAAQVCKLYGFFDECKRRYNIKLFKIFTDLFNVLPVAAVIDDKIFCCHGGLSPDLVHIGQIRNIKRPCEIPTQGLLCDLLWADPSPDIGWTENDRGVSFAFGPDVVNKFLQKHDFDLICRGHQVGTQFSKNNT</sequence>
<evidence type="ECO:0000256" key="5">
    <source>
        <dbReference type="ARBA" id="ARBA00023211"/>
    </source>
</evidence>
<protein>
    <recommendedName>
        <fullName evidence="8">Serine/threonine-protein phosphatase</fullName>
        <ecNumber evidence="8">3.1.3.16</ecNumber>
    </recommendedName>
</protein>
<reference evidence="10 11" key="1">
    <citation type="submission" date="2024-05" db="EMBL/GenBank/DDBJ databases">
        <title>Genetic variation in Jamaican populations of the coffee berry borer (Hypothenemus hampei).</title>
        <authorList>
            <person name="Errbii M."/>
            <person name="Myrie A."/>
        </authorList>
    </citation>
    <scope>NUCLEOTIDE SEQUENCE [LARGE SCALE GENOMIC DNA]</scope>
    <source>
        <strain evidence="10">JA-Hopewell-2020-01-JO</strain>
        <tissue evidence="10">Whole body</tissue>
    </source>
</reference>
<dbReference type="EC" id="3.1.3.16" evidence="8"/>
<dbReference type="GO" id="GO:0005737">
    <property type="term" value="C:cytoplasm"/>
    <property type="evidence" value="ECO:0007669"/>
    <property type="project" value="UniProtKB-ARBA"/>
</dbReference>
<organism evidence="10 11">
    <name type="scientific">Hypothenemus hampei</name>
    <name type="common">Coffee berry borer</name>
    <dbReference type="NCBI Taxonomy" id="57062"/>
    <lineage>
        <taxon>Eukaryota</taxon>
        <taxon>Metazoa</taxon>
        <taxon>Ecdysozoa</taxon>
        <taxon>Arthropoda</taxon>
        <taxon>Hexapoda</taxon>
        <taxon>Insecta</taxon>
        <taxon>Pterygota</taxon>
        <taxon>Neoptera</taxon>
        <taxon>Endopterygota</taxon>
        <taxon>Coleoptera</taxon>
        <taxon>Polyphaga</taxon>
        <taxon>Cucujiformia</taxon>
        <taxon>Curculionidae</taxon>
        <taxon>Scolytinae</taxon>
        <taxon>Hypothenemus</taxon>
    </lineage>
</organism>
<dbReference type="Pfam" id="PF00149">
    <property type="entry name" value="Metallophos"/>
    <property type="match status" value="1"/>
</dbReference>